<dbReference type="RefSeq" id="WP_115611943.1">
    <property type="nucleotide sequence ID" value="NZ_JBHLZC010000002.1"/>
</dbReference>
<dbReference type="GO" id="GO:0005737">
    <property type="term" value="C:cytoplasm"/>
    <property type="evidence" value="ECO:0007669"/>
    <property type="project" value="UniProtKB-UniRule"/>
</dbReference>
<dbReference type="CDD" id="cd16321">
    <property type="entry name" value="MraZ_C"/>
    <property type="match status" value="1"/>
</dbReference>
<dbReference type="GO" id="GO:0009295">
    <property type="term" value="C:nucleoid"/>
    <property type="evidence" value="ECO:0007669"/>
    <property type="project" value="UniProtKB-SubCell"/>
</dbReference>
<name>A0A381EB95_9GAMM</name>
<dbReference type="PANTHER" id="PTHR34701:SF1">
    <property type="entry name" value="TRANSCRIPTIONAL REGULATOR MRAZ"/>
    <property type="match status" value="1"/>
</dbReference>
<evidence type="ECO:0000256" key="2">
    <source>
        <dbReference type="ARBA" id="ARBA00022490"/>
    </source>
</evidence>
<dbReference type="InterPro" id="IPR007159">
    <property type="entry name" value="SpoVT-AbrB_dom"/>
</dbReference>
<dbReference type="GO" id="GO:0051301">
    <property type="term" value="P:cell division"/>
    <property type="evidence" value="ECO:0007669"/>
    <property type="project" value="UniProtKB-KW"/>
</dbReference>
<dbReference type="SUPFAM" id="SSF89447">
    <property type="entry name" value="AbrB/MazE/MraZ-like"/>
    <property type="match status" value="1"/>
</dbReference>
<organism evidence="9 10">
    <name type="scientific">Cardiobacterium valvarum</name>
    <dbReference type="NCBI Taxonomy" id="194702"/>
    <lineage>
        <taxon>Bacteria</taxon>
        <taxon>Pseudomonadati</taxon>
        <taxon>Pseudomonadota</taxon>
        <taxon>Gammaproteobacteria</taxon>
        <taxon>Cardiobacteriales</taxon>
        <taxon>Cardiobacteriaceae</taxon>
        <taxon>Cardiobacterium</taxon>
    </lineage>
</organism>
<dbReference type="InterPro" id="IPR035642">
    <property type="entry name" value="MraZ_N"/>
</dbReference>
<dbReference type="Gene3D" id="3.40.1550.20">
    <property type="entry name" value="Transcriptional regulator MraZ domain"/>
    <property type="match status" value="1"/>
</dbReference>
<comment type="subcellular location">
    <subcellularLocation>
        <location evidence="7">Cytoplasm</location>
        <location evidence="7">Nucleoid</location>
    </subcellularLocation>
</comment>
<dbReference type="InterPro" id="IPR003444">
    <property type="entry name" value="MraZ"/>
</dbReference>
<sequence length="151" mass="16861">MFRGIYHITLDTKGRLSVPAKVRAQFEAESAGGLILTAELEGQLLLYTLPEWEKVEEKLVNLPSFDPQIRRLKRLYMGNAAECELDSTGRILIPPPLRQRVGLDKKVVLSGMGNKFELWAQEAWDAINVQDADELRADGLDLTGALETLAL</sequence>
<protein>
    <recommendedName>
        <fullName evidence="1 7">Transcriptional regulator MraZ</fullName>
    </recommendedName>
</protein>
<keyword evidence="9" id="KW-0131">Cell cycle</keyword>
<evidence type="ECO:0000256" key="1">
    <source>
        <dbReference type="ARBA" id="ARBA00013860"/>
    </source>
</evidence>
<dbReference type="EMBL" id="UFUW01000001">
    <property type="protein sequence ID" value="SUX24149.1"/>
    <property type="molecule type" value="Genomic_DNA"/>
</dbReference>
<dbReference type="NCBIfam" id="TIGR00242">
    <property type="entry name" value="division/cell wall cluster transcriptional repressor MraZ"/>
    <property type="match status" value="1"/>
</dbReference>
<keyword evidence="5 7" id="KW-0238">DNA-binding</keyword>
<evidence type="ECO:0000256" key="6">
    <source>
        <dbReference type="ARBA" id="ARBA00023163"/>
    </source>
</evidence>
<dbReference type="CDD" id="cd16320">
    <property type="entry name" value="MraZ_N"/>
    <property type="match status" value="1"/>
</dbReference>
<dbReference type="HAMAP" id="MF_01008">
    <property type="entry name" value="MraZ"/>
    <property type="match status" value="1"/>
</dbReference>
<dbReference type="InterPro" id="IPR020603">
    <property type="entry name" value="MraZ_dom"/>
</dbReference>
<keyword evidence="4 7" id="KW-0805">Transcription regulation</keyword>
<evidence type="ECO:0000313" key="10">
    <source>
        <dbReference type="Proteomes" id="UP000254572"/>
    </source>
</evidence>
<dbReference type="InterPro" id="IPR038619">
    <property type="entry name" value="MraZ_sf"/>
</dbReference>
<dbReference type="InterPro" id="IPR035644">
    <property type="entry name" value="MraZ_C"/>
</dbReference>
<keyword evidence="10" id="KW-1185">Reference proteome</keyword>
<keyword evidence="2 7" id="KW-0963">Cytoplasm</keyword>
<feature type="domain" description="SpoVT-AbrB" evidence="8">
    <location>
        <begin position="5"/>
        <end position="51"/>
    </location>
</feature>
<dbReference type="OrthoDB" id="9807753at2"/>
<dbReference type="InterPro" id="IPR037914">
    <property type="entry name" value="SpoVT-AbrB_sf"/>
</dbReference>
<reference evidence="9 10" key="1">
    <citation type="submission" date="2018-06" db="EMBL/GenBank/DDBJ databases">
        <authorList>
            <consortium name="Pathogen Informatics"/>
            <person name="Doyle S."/>
        </authorList>
    </citation>
    <scope>NUCLEOTIDE SEQUENCE [LARGE SCALE GENOMIC DNA]</scope>
    <source>
        <strain evidence="9 10">NCTC13294</strain>
    </source>
</reference>
<evidence type="ECO:0000256" key="7">
    <source>
        <dbReference type="HAMAP-Rule" id="MF_01008"/>
    </source>
</evidence>
<gene>
    <name evidence="7 9" type="primary">mraZ</name>
    <name evidence="9" type="ORF">NCTC13294_01719</name>
</gene>
<evidence type="ECO:0000256" key="5">
    <source>
        <dbReference type="ARBA" id="ARBA00023125"/>
    </source>
</evidence>
<dbReference type="PANTHER" id="PTHR34701">
    <property type="entry name" value="TRANSCRIPTIONAL REGULATOR MRAZ"/>
    <property type="match status" value="1"/>
</dbReference>
<proteinExistence type="inferred from homology"/>
<comment type="subunit">
    <text evidence="7">Forms oligomers.</text>
</comment>
<keyword evidence="6 7" id="KW-0804">Transcription</keyword>
<evidence type="ECO:0000313" key="9">
    <source>
        <dbReference type="EMBL" id="SUX24149.1"/>
    </source>
</evidence>
<comment type="similarity">
    <text evidence="7">Belongs to the MraZ family.</text>
</comment>
<dbReference type="GO" id="GO:0003700">
    <property type="term" value="F:DNA-binding transcription factor activity"/>
    <property type="evidence" value="ECO:0007669"/>
    <property type="project" value="UniProtKB-UniRule"/>
</dbReference>
<accession>A0A381EB95</accession>
<dbReference type="Proteomes" id="UP000254572">
    <property type="component" value="Unassembled WGS sequence"/>
</dbReference>
<dbReference type="PROSITE" id="PS51740">
    <property type="entry name" value="SPOVT_ABRB"/>
    <property type="match status" value="2"/>
</dbReference>
<evidence type="ECO:0000256" key="4">
    <source>
        <dbReference type="ARBA" id="ARBA00023015"/>
    </source>
</evidence>
<dbReference type="Pfam" id="PF02381">
    <property type="entry name" value="MraZ"/>
    <property type="match status" value="2"/>
</dbReference>
<dbReference type="GO" id="GO:2000143">
    <property type="term" value="P:negative regulation of DNA-templated transcription initiation"/>
    <property type="evidence" value="ECO:0007669"/>
    <property type="project" value="TreeGrafter"/>
</dbReference>
<evidence type="ECO:0000259" key="8">
    <source>
        <dbReference type="PROSITE" id="PS51740"/>
    </source>
</evidence>
<dbReference type="GO" id="GO:0000976">
    <property type="term" value="F:transcription cis-regulatory region binding"/>
    <property type="evidence" value="ECO:0007669"/>
    <property type="project" value="TreeGrafter"/>
</dbReference>
<dbReference type="AlphaFoldDB" id="A0A381EB95"/>
<keyword evidence="9" id="KW-0132">Cell division</keyword>
<feature type="domain" description="SpoVT-AbrB" evidence="8">
    <location>
        <begin position="80"/>
        <end position="123"/>
    </location>
</feature>
<evidence type="ECO:0000256" key="3">
    <source>
        <dbReference type="ARBA" id="ARBA00022737"/>
    </source>
</evidence>
<keyword evidence="3" id="KW-0677">Repeat</keyword>